<evidence type="ECO:0000256" key="3">
    <source>
        <dbReference type="ARBA" id="ARBA00022763"/>
    </source>
</evidence>
<dbReference type="InterPro" id="IPR014016">
    <property type="entry name" value="UvrD-like_ATP-bd"/>
</dbReference>
<dbReference type="Pfam" id="PF12705">
    <property type="entry name" value="PDDEXK_1"/>
    <property type="match status" value="1"/>
</dbReference>
<dbReference type="InterPro" id="IPR011604">
    <property type="entry name" value="PDDEXK-like_dom_sf"/>
</dbReference>
<dbReference type="GO" id="GO:0003677">
    <property type="term" value="F:DNA binding"/>
    <property type="evidence" value="ECO:0007669"/>
    <property type="project" value="UniProtKB-KW"/>
</dbReference>
<keyword evidence="9" id="KW-0234">DNA repair</keyword>
<keyword evidence="5 15" id="KW-0347">Helicase</keyword>
<keyword evidence="8" id="KW-0238">DNA-binding</keyword>
<dbReference type="GO" id="GO:0000725">
    <property type="term" value="P:recombinational repair"/>
    <property type="evidence" value="ECO:0007669"/>
    <property type="project" value="TreeGrafter"/>
</dbReference>
<evidence type="ECO:0000256" key="7">
    <source>
        <dbReference type="ARBA" id="ARBA00022840"/>
    </source>
</evidence>
<dbReference type="PROSITE" id="PS51198">
    <property type="entry name" value="UVRD_HELICASE_ATP_BIND"/>
    <property type="match status" value="1"/>
</dbReference>
<evidence type="ECO:0000256" key="13">
    <source>
        <dbReference type="ARBA" id="ARBA00034923"/>
    </source>
</evidence>
<evidence type="ECO:0000256" key="9">
    <source>
        <dbReference type="ARBA" id="ARBA00023204"/>
    </source>
</evidence>
<dbReference type="PROSITE" id="PS51217">
    <property type="entry name" value="UVRD_HELICASE_CTER"/>
    <property type="match status" value="1"/>
</dbReference>
<keyword evidence="3" id="KW-0227">DNA damage</keyword>
<feature type="domain" description="UvrD-like helicase ATP-binding" evidence="16">
    <location>
        <begin position="13"/>
        <end position="489"/>
    </location>
</feature>
<evidence type="ECO:0000256" key="6">
    <source>
        <dbReference type="ARBA" id="ARBA00022839"/>
    </source>
</evidence>
<evidence type="ECO:0000256" key="12">
    <source>
        <dbReference type="ARBA" id="ARBA00034808"/>
    </source>
</evidence>
<evidence type="ECO:0000259" key="16">
    <source>
        <dbReference type="PROSITE" id="PS51198"/>
    </source>
</evidence>
<dbReference type="Pfam" id="PF00580">
    <property type="entry name" value="UvrD-helicase"/>
    <property type="match status" value="1"/>
</dbReference>
<keyword evidence="4 15" id="KW-0378">Hydrolase</keyword>
<evidence type="ECO:0000256" key="8">
    <source>
        <dbReference type="ARBA" id="ARBA00023125"/>
    </source>
</evidence>
<dbReference type="PANTHER" id="PTHR11070">
    <property type="entry name" value="UVRD / RECB / PCRA DNA HELICASE FAMILY MEMBER"/>
    <property type="match status" value="1"/>
</dbReference>
<comment type="catalytic activity">
    <reaction evidence="14">
        <text>ATP + H2O = ADP + phosphate + H(+)</text>
        <dbReference type="Rhea" id="RHEA:13065"/>
        <dbReference type="ChEBI" id="CHEBI:15377"/>
        <dbReference type="ChEBI" id="CHEBI:15378"/>
        <dbReference type="ChEBI" id="CHEBI:30616"/>
        <dbReference type="ChEBI" id="CHEBI:43474"/>
        <dbReference type="ChEBI" id="CHEBI:456216"/>
        <dbReference type="EC" id="5.6.2.4"/>
    </reaction>
</comment>
<dbReference type="InterPro" id="IPR027417">
    <property type="entry name" value="P-loop_NTPase"/>
</dbReference>
<dbReference type="InterPro" id="IPR000212">
    <property type="entry name" value="DNA_helicase_UvrD/REP"/>
</dbReference>
<keyword evidence="10" id="KW-0413">Isomerase</keyword>
<dbReference type="SUPFAM" id="SSF52540">
    <property type="entry name" value="P-loop containing nucleoside triphosphate hydrolases"/>
    <property type="match status" value="1"/>
</dbReference>
<dbReference type="InterPro" id="IPR014017">
    <property type="entry name" value="DNA_helicase_UvrD-like_C"/>
</dbReference>
<dbReference type="GO" id="GO:0005524">
    <property type="term" value="F:ATP binding"/>
    <property type="evidence" value="ECO:0007669"/>
    <property type="project" value="UniProtKB-UniRule"/>
</dbReference>
<dbReference type="InterPro" id="IPR038726">
    <property type="entry name" value="PDDEXK_AddAB-type"/>
</dbReference>
<dbReference type="Gene3D" id="3.90.320.10">
    <property type="match status" value="1"/>
</dbReference>
<dbReference type="Pfam" id="PF13361">
    <property type="entry name" value="UvrD_C"/>
    <property type="match status" value="1"/>
</dbReference>
<evidence type="ECO:0000256" key="15">
    <source>
        <dbReference type="PROSITE-ProRule" id="PRU00560"/>
    </source>
</evidence>
<dbReference type="GO" id="GO:0043138">
    <property type="term" value="F:3'-5' DNA helicase activity"/>
    <property type="evidence" value="ECO:0007669"/>
    <property type="project" value="UniProtKB-EC"/>
</dbReference>
<proteinExistence type="predicted"/>
<dbReference type="GO" id="GO:0005829">
    <property type="term" value="C:cytosol"/>
    <property type="evidence" value="ECO:0007669"/>
    <property type="project" value="TreeGrafter"/>
</dbReference>
<protein>
    <recommendedName>
        <fullName evidence="12">DNA 3'-5' helicase</fullName>
        <ecNumber evidence="12">5.6.2.4</ecNumber>
    </recommendedName>
    <alternativeName>
        <fullName evidence="13">DNA 3'-5' helicase II</fullName>
    </alternativeName>
</protein>
<organism evidence="18">
    <name type="scientific">uncultured Spirochaetaceae bacterium</name>
    <dbReference type="NCBI Taxonomy" id="201186"/>
    <lineage>
        <taxon>Bacteria</taxon>
        <taxon>Pseudomonadati</taxon>
        <taxon>Spirochaetota</taxon>
        <taxon>Spirochaetia</taxon>
        <taxon>Spirochaetales</taxon>
        <taxon>Spirochaetaceae</taxon>
        <taxon>environmental samples</taxon>
    </lineage>
</organism>
<feature type="domain" description="UvrD-like helicase C-terminal" evidence="17">
    <location>
        <begin position="543"/>
        <end position="851"/>
    </location>
</feature>
<dbReference type="SUPFAM" id="SSF52980">
    <property type="entry name" value="Restriction endonuclease-like"/>
    <property type="match status" value="1"/>
</dbReference>
<comment type="catalytic activity">
    <reaction evidence="11">
        <text>Couples ATP hydrolysis with the unwinding of duplex DNA by translocating in the 3'-5' direction.</text>
        <dbReference type="EC" id="5.6.2.4"/>
    </reaction>
</comment>
<evidence type="ECO:0000259" key="17">
    <source>
        <dbReference type="PROSITE" id="PS51217"/>
    </source>
</evidence>
<accession>A0A650EP18</accession>
<evidence type="ECO:0000256" key="14">
    <source>
        <dbReference type="ARBA" id="ARBA00048988"/>
    </source>
</evidence>
<keyword evidence="7 15" id="KW-0067">ATP-binding</keyword>
<keyword evidence="2 15" id="KW-0547">Nucleotide-binding</keyword>
<dbReference type="PANTHER" id="PTHR11070:SF2">
    <property type="entry name" value="ATP-DEPENDENT DNA HELICASE SRS2"/>
    <property type="match status" value="1"/>
</dbReference>
<keyword evidence="6" id="KW-0269">Exonuclease</keyword>
<dbReference type="GO" id="GO:0004527">
    <property type="term" value="F:exonuclease activity"/>
    <property type="evidence" value="ECO:0007669"/>
    <property type="project" value="UniProtKB-KW"/>
</dbReference>
<dbReference type="EC" id="5.6.2.4" evidence="12"/>
<evidence type="ECO:0000256" key="10">
    <source>
        <dbReference type="ARBA" id="ARBA00023235"/>
    </source>
</evidence>
<evidence type="ECO:0000256" key="5">
    <source>
        <dbReference type="ARBA" id="ARBA00022806"/>
    </source>
</evidence>
<dbReference type="Gene3D" id="3.40.50.300">
    <property type="entry name" value="P-loop containing nucleotide triphosphate hydrolases"/>
    <property type="match status" value="4"/>
</dbReference>
<evidence type="ECO:0000256" key="11">
    <source>
        <dbReference type="ARBA" id="ARBA00034617"/>
    </source>
</evidence>
<evidence type="ECO:0000313" key="18">
    <source>
        <dbReference type="EMBL" id="QGT51433.1"/>
    </source>
</evidence>
<reference evidence="18" key="1">
    <citation type="journal article" date="2020" name="J. ISSAAS">
        <title>Lactobacilli and other gastrointestinal microbiota of Peromyscus leucopus, reservoir host for agents of Lyme disease and other zoonoses in North America.</title>
        <authorList>
            <person name="Milovic A."/>
            <person name="Bassam K."/>
            <person name="Shao H."/>
            <person name="Chatzistamou I."/>
            <person name="Tufts D.M."/>
            <person name="Diuk-Wasser M."/>
            <person name="Barbour A.G."/>
        </authorList>
    </citation>
    <scope>NUCLEOTIDE SEQUENCE</scope>
    <source>
        <strain evidence="18">LL50</strain>
    </source>
</reference>
<feature type="binding site" evidence="15">
    <location>
        <begin position="34"/>
        <end position="41"/>
    </location>
    <ligand>
        <name>ATP</name>
        <dbReference type="ChEBI" id="CHEBI:30616"/>
    </ligand>
</feature>
<dbReference type="InterPro" id="IPR011335">
    <property type="entry name" value="Restrct_endonuc-II-like"/>
</dbReference>
<evidence type="ECO:0000256" key="1">
    <source>
        <dbReference type="ARBA" id="ARBA00022722"/>
    </source>
</evidence>
<evidence type="ECO:0000256" key="4">
    <source>
        <dbReference type="ARBA" id="ARBA00022801"/>
    </source>
</evidence>
<name>A0A650EP18_9SPIO</name>
<evidence type="ECO:0000256" key="2">
    <source>
        <dbReference type="ARBA" id="ARBA00022741"/>
    </source>
</evidence>
<keyword evidence="1" id="KW-0540">Nuclease</keyword>
<gene>
    <name evidence="18" type="ORF">Unknown280_1250</name>
</gene>
<sequence length="1262" mass="144507">MEAEKLLAEPYLSKKPDGDQIKVVTAQENTIVAAGAGSGKTQTLATRFAYLVMSDEKNSVEKILTLTFTEKAAAEMYRRIYLTLKKFADELPECAEKNRAENAVKNFSKAHIQTLDSFSMEIVKQAANLYGIRPDFSVGAADTSSVISELAFSFIMKNREAKSIQWISEAGKFQDATKYFCEAAEKHTSLADSLLQKCAVFRESLKKQAEKISEFFSENDSKIAHVFSVVSDLKISLDETKSNSAEIKKLRNAIQNWENFGEALERIKSQKIPNIVLEKEKAIDWASSDDIRRFVDVLGELDAKPGKSKTVEQVAECHEKLFGENGIASDIFNAIDFIFNYENLRELYSLLDDFVEEVNSYKRRSGSLTFVDSTKLALRILYDQGQIRKELNKNFTKIMIDEFQDNNSSNRDLLLLISRENENGEQIFPDEKKNILELTGAIMQNRLFFVGDEKQSIYKFRGADVAVFNDLKKTIGGKILHMSNNYRSDEMLLDEFNKFFGAIGQPEKCKNYSVFSELNSAQKKFEATYSENAAAKFPVAKKEFLEKNPSEFADKSLHRIHVCMLNTSEKNKDEKKSCLSSKESRIYFIAKKILELNSGEQKIPFKDFAILSKSRTDYAEFARIFSLLNIPFSMDQEANIFAEAPVNDIYTALRLCFYPSDRKCYCAFLCSPFCGIDLPAAQTILAITKNYDLEESSAEMKKAFDENLEKEIAENISEKDFEKYLRAKNFFNEIQDEILREPIAQSITKLWYECGYRYAPLWTKTNEYKNDASSRTWKQTENFMEGQYDLLFELARTADAQNKDVAWFIDQLNVLQENFRGENSELDAKEVNYQTEKKDAVKIMTIHKSKGLEFPYVFICGCANEKEGFRNFEGKIYAVENCAPVVIYNSIKENYFAKKVQSLEKEKDGAEFKRLVYVATTRAINHAYIVGDWAKGEKGLSEAAKEKLLFRIFDFYERNQNDAPFEFIKIDFVEKSQFNSQTNSNPISIKTRNKILGAQNALYNSFDVTKVITTPNLPHFRTSPSALEEKNQYNTYTGYGYTEKSVAQKNAAQEKETPASFSYPQINSFVNSSALAKNEYGTLFHSFMEAWSKNPFEFLPEKIDLQNYFFDESLVQKISEANKKILLETFCKILKTFLELKEKNPALDALQNRREFFAEYKFKTKIHSYIFTGTIDAVFENADGSYTVLDYKTDSVPDEKIYYNQIGCYQKVAADLFTAGDVTKISCILFFAETGEFVEITKNARIAFEKLTDEKIATLIKS</sequence>
<dbReference type="EMBL" id="MN577574">
    <property type="protein sequence ID" value="QGT51433.1"/>
    <property type="molecule type" value="Genomic_DNA"/>
</dbReference>
<dbReference type="AlphaFoldDB" id="A0A650EP18"/>